<name>A0A918FZW2_9ACTN</name>
<dbReference type="EMBL" id="BMTL01000026">
    <property type="protein sequence ID" value="GGS10131.1"/>
    <property type="molecule type" value="Genomic_DNA"/>
</dbReference>
<gene>
    <name evidence="1" type="ORF">GCM10010269_56570</name>
</gene>
<dbReference type="Proteomes" id="UP000606194">
    <property type="component" value="Unassembled WGS sequence"/>
</dbReference>
<accession>A0A918FZW2</accession>
<evidence type="ECO:0000313" key="1">
    <source>
        <dbReference type="EMBL" id="GGS10131.1"/>
    </source>
</evidence>
<evidence type="ECO:0000313" key="2">
    <source>
        <dbReference type="Proteomes" id="UP000606194"/>
    </source>
</evidence>
<sequence>MRWPPTGAYGPTVPFGGRRAGYGVEPDHAAVLAVPRLAARHAADQTRDDRPAYG</sequence>
<organism evidence="1 2">
    <name type="scientific">Streptomyces humidus</name>
    <dbReference type="NCBI Taxonomy" id="52259"/>
    <lineage>
        <taxon>Bacteria</taxon>
        <taxon>Bacillati</taxon>
        <taxon>Actinomycetota</taxon>
        <taxon>Actinomycetes</taxon>
        <taxon>Kitasatosporales</taxon>
        <taxon>Streptomycetaceae</taxon>
        <taxon>Streptomyces</taxon>
    </lineage>
</organism>
<proteinExistence type="predicted"/>
<dbReference type="AlphaFoldDB" id="A0A918FZW2"/>
<reference evidence="1" key="1">
    <citation type="journal article" date="2014" name="Int. J. Syst. Evol. Microbiol.">
        <title>Complete genome sequence of Corynebacterium casei LMG S-19264T (=DSM 44701T), isolated from a smear-ripened cheese.</title>
        <authorList>
            <consortium name="US DOE Joint Genome Institute (JGI-PGF)"/>
            <person name="Walter F."/>
            <person name="Albersmeier A."/>
            <person name="Kalinowski J."/>
            <person name="Ruckert C."/>
        </authorList>
    </citation>
    <scope>NUCLEOTIDE SEQUENCE</scope>
    <source>
        <strain evidence="1">JCM 4386</strain>
    </source>
</reference>
<comment type="caution">
    <text evidence="1">The sequence shown here is derived from an EMBL/GenBank/DDBJ whole genome shotgun (WGS) entry which is preliminary data.</text>
</comment>
<reference evidence="1" key="2">
    <citation type="submission" date="2020-09" db="EMBL/GenBank/DDBJ databases">
        <authorList>
            <person name="Sun Q."/>
            <person name="Ohkuma M."/>
        </authorList>
    </citation>
    <scope>NUCLEOTIDE SEQUENCE</scope>
    <source>
        <strain evidence="1">JCM 4386</strain>
    </source>
</reference>
<keyword evidence="2" id="KW-1185">Reference proteome</keyword>
<protein>
    <submittedName>
        <fullName evidence="1">Uncharacterized protein</fullName>
    </submittedName>
</protein>